<comment type="caution">
    <text evidence="2">The sequence shown here is derived from an EMBL/GenBank/DDBJ whole genome shotgun (WGS) entry which is preliminary data.</text>
</comment>
<name>A0A9Q3HIP6_9BASI</name>
<evidence type="ECO:0000313" key="2">
    <source>
        <dbReference type="EMBL" id="MBW0505677.1"/>
    </source>
</evidence>
<gene>
    <name evidence="2" type="ORF">O181_045392</name>
</gene>
<dbReference type="AlphaFoldDB" id="A0A9Q3HIP6"/>
<protein>
    <submittedName>
        <fullName evidence="2">Uncharacterized protein</fullName>
    </submittedName>
</protein>
<accession>A0A9Q3HIP6</accession>
<dbReference type="EMBL" id="AVOT02018628">
    <property type="protein sequence ID" value="MBW0505677.1"/>
    <property type="molecule type" value="Genomic_DNA"/>
</dbReference>
<evidence type="ECO:0000313" key="3">
    <source>
        <dbReference type="Proteomes" id="UP000765509"/>
    </source>
</evidence>
<sequence length="111" mass="12108">MQEWEESPLSRREGLSLADLVVSDGYPRSWAEKWSMVVLRVFMGFGAKNGSGVPNCGLGPTWPWGLMGCPIFGHIGLGENRPDWPTDHGPGAVEAIGGLNGSKRPFRSWNP</sequence>
<feature type="region of interest" description="Disordered" evidence="1">
    <location>
        <begin position="83"/>
        <end position="111"/>
    </location>
</feature>
<organism evidence="2 3">
    <name type="scientific">Austropuccinia psidii MF-1</name>
    <dbReference type="NCBI Taxonomy" id="1389203"/>
    <lineage>
        <taxon>Eukaryota</taxon>
        <taxon>Fungi</taxon>
        <taxon>Dikarya</taxon>
        <taxon>Basidiomycota</taxon>
        <taxon>Pucciniomycotina</taxon>
        <taxon>Pucciniomycetes</taxon>
        <taxon>Pucciniales</taxon>
        <taxon>Sphaerophragmiaceae</taxon>
        <taxon>Austropuccinia</taxon>
    </lineage>
</organism>
<dbReference type="Proteomes" id="UP000765509">
    <property type="component" value="Unassembled WGS sequence"/>
</dbReference>
<keyword evidence="3" id="KW-1185">Reference proteome</keyword>
<proteinExistence type="predicted"/>
<evidence type="ECO:0000256" key="1">
    <source>
        <dbReference type="SAM" id="MobiDB-lite"/>
    </source>
</evidence>
<reference evidence="2" key="1">
    <citation type="submission" date="2021-03" db="EMBL/GenBank/DDBJ databases">
        <title>Draft genome sequence of rust myrtle Austropuccinia psidii MF-1, a brazilian biotype.</title>
        <authorList>
            <person name="Quecine M.C."/>
            <person name="Pachon D.M.R."/>
            <person name="Bonatelli M.L."/>
            <person name="Correr F.H."/>
            <person name="Franceschini L.M."/>
            <person name="Leite T.F."/>
            <person name="Margarido G.R.A."/>
            <person name="Almeida C.A."/>
            <person name="Ferrarezi J.A."/>
            <person name="Labate C.A."/>
        </authorList>
    </citation>
    <scope>NUCLEOTIDE SEQUENCE</scope>
    <source>
        <strain evidence="2">MF-1</strain>
    </source>
</reference>